<evidence type="ECO:0000256" key="1">
    <source>
        <dbReference type="ARBA" id="ARBA00004141"/>
    </source>
</evidence>
<keyword evidence="2 5" id="KW-0812">Transmembrane</keyword>
<evidence type="ECO:0000313" key="8">
    <source>
        <dbReference type="Proteomes" id="UP000293952"/>
    </source>
</evidence>
<proteinExistence type="predicted"/>
<feature type="transmembrane region" description="Helical" evidence="5">
    <location>
        <begin position="23"/>
        <end position="43"/>
    </location>
</feature>
<evidence type="ECO:0000259" key="6">
    <source>
        <dbReference type="PROSITE" id="PS50801"/>
    </source>
</evidence>
<dbReference type="Pfam" id="PF01740">
    <property type="entry name" value="STAS"/>
    <property type="match status" value="1"/>
</dbReference>
<dbReference type="GO" id="GO:0055085">
    <property type="term" value="P:transmembrane transport"/>
    <property type="evidence" value="ECO:0007669"/>
    <property type="project" value="InterPro"/>
</dbReference>
<dbReference type="CDD" id="cd07042">
    <property type="entry name" value="STAS_SulP_like_sulfate_transporter"/>
    <property type="match status" value="1"/>
</dbReference>
<dbReference type="InterPro" id="IPR011547">
    <property type="entry name" value="SLC26A/SulP_dom"/>
</dbReference>
<protein>
    <submittedName>
        <fullName evidence="7">Sulfate permease</fullName>
    </submittedName>
</protein>
<dbReference type="Gene3D" id="3.30.750.24">
    <property type="entry name" value="STAS domain"/>
    <property type="match status" value="1"/>
</dbReference>
<dbReference type="InterPro" id="IPR036513">
    <property type="entry name" value="STAS_dom_sf"/>
</dbReference>
<dbReference type="RefSeq" id="WP_130093400.1">
    <property type="nucleotide sequence ID" value="NZ_SETE01000003.1"/>
</dbReference>
<dbReference type="SUPFAM" id="SSF52091">
    <property type="entry name" value="SpoIIaa-like"/>
    <property type="match status" value="1"/>
</dbReference>
<accession>A0A4Q4KPM4</accession>
<feature type="transmembrane region" description="Helical" evidence="5">
    <location>
        <begin position="382"/>
        <end position="415"/>
    </location>
</feature>
<feature type="transmembrane region" description="Helical" evidence="5">
    <location>
        <begin position="250"/>
        <end position="268"/>
    </location>
</feature>
<dbReference type="GO" id="GO:0016020">
    <property type="term" value="C:membrane"/>
    <property type="evidence" value="ECO:0007669"/>
    <property type="project" value="UniProtKB-SubCell"/>
</dbReference>
<reference evidence="7 8" key="1">
    <citation type="submission" date="2019-02" db="EMBL/GenBank/DDBJ databases">
        <title>Genome sequence of the sea-ice species Brumimicrobium glaciale.</title>
        <authorList>
            <person name="Bowman J.P."/>
        </authorList>
    </citation>
    <scope>NUCLEOTIDE SEQUENCE [LARGE SCALE GENOMIC DNA]</scope>
    <source>
        <strain evidence="7 8">IC156</strain>
    </source>
</reference>
<keyword evidence="8" id="KW-1185">Reference proteome</keyword>
<feature type="transmembrane region" description="Helical" evidence="5">
    <location>
        <begin position="169"/>
        <end position="194"/>
    </location>
</feature>
<dbReference type="InterPro" id="IPR001902">
    <property type="entry name" value="SLC26A/SulP_fam"/>
</dbReference>
<evidence type="ECO:0000256" key="5">
    <source>
        <dbReference type="SAM" id="Phobius"/>
    </source>
</evidence>
<comment type="caution">
    <text evidence="7">The sequence shown here is derived from an EMBL/GenBank/DDBJ whole genome shotgun (WGS) entry which is preliminary data.</text>
</comment>
<feature type="transmembrane region" description="Helical" evidence="5">
    <location>
        <begin position="201"/>
        <end position="218"/>
    </location>
</feature>
<gene>
    <name evidence="7" type="primary">sulP</name>
    <name evidence="7" type="ORF">ERX46_08310</name>
</gene>
<sequence>MQFKLPFFQQLKTYNGKTFTQDLIGGLTVGVMLIPQGMAYAYLAEIPPVYGLYASIVPLLVYMLMGTSIYAAIGPAALTSLLAFSGLNHAGITDPDKFLNAVILIALLSGLIQFLMGILKLGLIVNFISKPVLKGFIFGAALTIFLSQLKSATGINVDAHGSIETLVALISNISTFSFYTILISGISIAFLFYMKRFSKRIPNQLIVMLVSLLIIFFFNTDDSGVSILGTIPEGLPSFSIPYMDWDLIKLILPASITIAFISFVEVYAIGVSLEDKEDHGNLKPNQELIALGLSKFIGSFFMAYPTSSSFSRSAVNKQGGTKTNVATIFTVGLVVMTLLFLTPYFYFLPKAALAAIIIVAIIGLMDFQYYKTLWRIDKRDFLMLAVTTLVTFLIGVQEGIITGVVLSIMSLVYAVSFPHTAEVGLVRGSLHTFRNVDRYSETDVQDEILIYRFDAALSFANIPHFIKKLRRFESQKKNLKFVVINATSIDSIDTTSLDSIKEIAEEYKEKDIRMMIACLKGPVRDKFEKTNMFKIIGEDNFFPSVSEAMRDIKGEQRLVDPKIAFQANPPRKLRKD</sequence>
<feature type="transmembrane region" description="Helical" evidence="5">
    <location>
        <begin position="325"/>
        <end position="346"/>
    </location>
</feature>
<evidence type="ECO:0000256" key="4">
    <source>
        <dbReference type="ARBA" id="ARBA00023136"/>
    </source>
</evidence>
<feature type="domain" description="STAS" evidence="6">
    <location>
        <begin position="438"/>
        <end position="552"/>
    </location>
</feature>
<feature type="transmembrane region" description="Helical" evidence="5">
    <location>
        <begin position="352"/>
        <end position="370"/>
    </location>
</feature>
<evidence type="ECO:0000256" key="3">
    <source>
        <dbReference type="ARBA" id="ARBA00022989"/>
    </source>
</evidence>
<dbReference type="PANTHER" id="PTHR11814">
    <property type="entry name" value="SULFATE TRANSPORTER"/>
    <property type="match status" value="1"/>
</dbReference>
<keyword evidence="4 5" id="KW-0472">Membrane</keyword>
<evidence type="ECO:0000256" key="2">
    <source>
        <dbReference type="ARBA" id="ARBA00022692"/>
    </source>
</evidence>
<dbReference type="Proteomes" id="UP000293952">
    <property type="component" value="Unassembled WGS sequence"/>
</dbReference>
<dbReference type="EMBL" id="SETE01000003">
    <property type="protein sequence ID" value="RYM33959.1"/>
    <property type="molecule type" value="Genomic_DNA"/>
</dbReference>
<organism evidence="7 8">
    <name type="scientific">Brumimicrobium glaciale</name>
    <dbReference type="NCBI Taxonomy" id="200475"/>
    <lineage>
        <taxon>Bacteria</taxon>
        <taxon>Pseudomonadati</taxon>
        <taxon>Bacteroidota</taxon>
        <taxon>Flavobacteriia</taxon>
        <taxon>Flavobacteriales</taxon>
        <taxon>Crocinitomicaceae</taxon>
        <taxon>Brumimicrobium</taxon>
    </lineage>
</organism>
<dbReference type="AlphaFoldDB" id="A0A4Q4KPM4"/>
<dbReference type="Pfam" id="PF00916">
    <property type="entry name" value="Sulfate_transp"/>
    <property type="match status" value="1"/>
</dbReference>
<feature type="transmembrane region" description="Helical" evidence="5">
    <location>
        <begin position="50"/>
        <end position="78"/>
    </location>
</feature>
<feature type="transmembrane region" description="Helical" evidence="5">
    <location>
        <begin position="131"/>
        <end position="149"/>
    </location>
</feature>
<dbReference type="OrthoDB" id="9771198at2"/>
<keyword evidence="3 5" id="KW-1133">Transmembrane helix</keyword>
<name>A0A4Q4KPM4_9FLAO</name>
<evidence type="ECO:0000313" key="7">
    <source>
        <dbReference type="EMBL" id="RYM33959.1"/>
    </source>
</evidence>
<dbReference type="InterPro" id="IPR002645">
    <property type="entry name" value="STAS_dom"/>
</dbReference>
<feature type="transmembrane region" description="Helical" evidence="5">
    <location>
        <begin position="98"/>
        <end position="119"/>
    </location>
</feature>
<dbReference type="NCBIfam" id="TIGR00815">
    <property type="entry name" value="sulP"/>
    <property type="match status" value="1"/>
</dbReference>
<dbReference type="PROSITE" id="PS50801">
    <property type="entry name" value="STAS"/>
    <property type="match status" value="1"/>
</dbReference>
<comment type="subcellular location">
    <subcellularLocation>
        <location evidence="1">Membrane</location>
        <topology evidence="1">Multi-pass membrane protein</topology>
    </subcellularLocation>
</comment>